<evidence type="ECO:0000256" key="1">
    <source>
        <dbReference type="SAM" id="Phobius"/>
    </source>
</evidence>
<accession>A0A0G0SJL6</accession>
<proteinExistence type="predicted"/>
<evidence type="ECO:0000313" key="2">
    <source>
        <dbReference type="EMBL" id="KKR34905.1"/>
    </source>
</evidence>
<name>A0A0G0SJL6_9BACT</name>
<feature type="transmembrane region" description="Helical" evidence="1">
    <location>
        <begin position="21"/>
        <end position="40"/>
    </location>
</feature>
<dbReference type="AlphaFoldDB" id="A0A0G0SJL6"/>
<comment type="caution">
    <text evidence="2">The sequence shown here is derived from an EMBL/GenBank/DDBJ whole genome shotgun (WGS) entry which is preliminary data.</text>
</comment>
<keyword evidence="1" id="KW-1133">Transmembrane helix</keyword>
<dbReference type="STRING" id="1619037.UT67_C0005G0017"/>
<evidence type="ECO:0000313" key="3">
    <source>
        <dbReference type="Proteomes" id="UP000034855"/>
    </source>
</evidence>
<protein>
    <submittedName>
        <fullName evidence="2">Uncharacterized protein</fullName>
    </submittedName>
</protein>
<reference evidence="2 3" key="1">
    <citation type="journal article" date="2015" name="Nature">
        <title>rRNA introns, odd ribosomes, and small enigmatic genomes across a large radiation of phyla.</title>
        <authorList>
            <person name="Brown C.T."/>
            <person name="Hug L.A."/>
            <person name="Thomas B.C."/>
            <person name="Sharon I."/>
            <person name="Castelle C.J."/>
            <person name="Singh A."/>
            <person name="Wilkins M.J."/>
            <person name="Williams K.H."/>
            <person name="Banfield J.F."/>
        </authorList>
    </citation>
    <scope>NUCLEOTIDE SEQUENCE [LARGE SCALE GENOMIC DNA]</scope>
</reference>
<keyword evidence="1" id="KW-0812">Transmembrane</keyword>
<dbReference type="EMBL" id="LBXR01000005">
    <property type="protein sequence ID" value="KKR34905.1"/>
    <property type="molecule type" value="Genomic_DNA"/>
</dbReference>
<sequence length="97" mass="10482">MWMTAQGEEEKVTKAKDIIKASVIGLIVIMSAYAITAFVTSRLTGATTGSELPPVEEPVVNTIPCEYKESQGTCEALAQCKWTELAEEGFVGRCVPK</sequence>
<organism evidence="2 3">
    <name type="scientific">Candidatus Magasanikbacteria bacterium GW2011_GWA2_40_10</name>
    <dbReference type="NCBI Taxonomy" id="1619037"/>
    <lineage>
        <taxon>Bacteria</taxon>
        <taxon>Candidatus Magasanikiibacteriota</taxon>
    </lineage>
</organism>
<dbReference type="Proteomes" id="UP000034855">
    <property type="component" value="Unassembled WGS sequence"/>
</dbReference>
<gene>
    <name evidence="2" type="ORF">UT67_C0005G0017</name>
</gene>
<keyword evidence="1" id="KW-0472">Membrane</keyword>